<gene>
    <name evidence="4" type="primary">Nfu_g_1_024472</name>
</gene>
<dbReference type="PANTHER" id="PTHR45749">
    <property type="match status" value="1"/>
</dbReference>
<dbReference type="InterPro" id="IPR025398">
    <property type="entry name" value="DUF4371"/>
</dbReference>
<evidence type="ECO:0008006" key="5">
    <source>
        <dbReference type="Google" id="ProtNLM"/>
    </source>
</evidence>
<protein>
    <recommendedName>
        <fullName evidence="5">TTF-type domain-containing protein</fullName>
    </recommendedName>
</protein>
<dbReference type="EMBL" id="HAEB01016438">
    <property type="protein sequence ID" value="SBQ62965.1"/>
    <property type="molecule type" value="Transcribed_RNA"/>
</dbReference>
<dbReference type="AlphaFoldDB" id="A0A1A8FU91"/>
<dbReference type="InterPro" id="IPR008906">
    <property type="entry name" value="HATC_C_dom"/>
</dbReference>
<reference evidence="4" key="1">
    <citation type="submission" date="2016-05" db="EMBL/GenBank/DDBJ databases">
        <authorList>
            <person name="Lavstsen T."/>
            <person name="Jespersen J.S."/>
        </authorList>
    </citation>
    <scope>NUCLEOTIDE SEQUENCE</scope>
    <source>
        <tissue evidence="4">Brain</tissue>
    </source>
</reference>
<feature type="domain" description="HAT C-terminal dimerisation" evidence="2">
    <location>
        <begin position="746"/>
        <end position="818"/>
    </location>
</feature>
<reference evidence="4" key="2">
    <citation type="submission" date="2016-06" db="EMBL/GenBank/DDBJ databases">
        <title>The genome of a short-lived fish provides insights into sex chromosome evolution and the genetic control of aging.</title>
        <authorList>
            <person name="Reichwald K."/>
            <person name="Felder M."/>
            <person name="Petzold A."/>
            <person name="Koch P."/>
            <person name="Groth M."/>
            <person name="Platzer M."/>
        </authorList>
    </citation>
    <scope>NUCLEOTIDE SEQUENCE</scope>
    <source>
        <tissue evidence="4">Brain</tissue>
    </source>
</reference>
<name>A0A1A8FU91_9TELE</name>
<dbReference type="Pfam" id="PF05699">
    <property type="entry name" value="Dimer_Tnp_hAT"/>
    <property type="match status" value="1"/>
</dbReference>
<dbReference type="SUPFAM" id="SSF53098">
    <property type="entry name" value="Ribonuclease H-like"/>
    <property type="match status" value="1"/>
</dbReference>
<dbReference type="EMBL" id="HAEC01003137">
    <property type="protein sequence ID" value="SBQ71214.1"/>
    <property type="molecule type" value="Transcribed_RNA"/>
</dbReference>
<feature type="region of interest" description="Disordered" evidence="1">
    <location>
        <begin position="44"/>
        <end position="107"/>
    </location>
</feature>
<evidence type="ECO:0000256" key="1">
    <source>
        <dbReference type="SAM" id="MobiDB-lite"/>
    </source>
</evidence>
<sequence>MEKLSGGAKRKLKKEKDIRNAENLKYIPKIGNFFTAVKSASVNDEDSAIQGFSTPPTPAYTESKEPAAATTSSKPQAASLIAEGSGDGGSPASPPPEPLIESGSNPCISTPLLPGDPALWGAVTERLREEAIYRGPAAFQNRAAKYPASVRESGLGSRTRSLTNDLLHCRLPNNQIVPREWLLYSPSTGSVYCYACKLLSSQKHAFISGFCDWKHPERVSDHEKSPEHRQNMLSLLHRSKYACSVDASLARQCESEQQYWKEVLRRVVAVVKFLGARGLPFRGDNELLGSAHNGNYLGLLELLAEFDPFLKEHLEKHGNKGRGKPSYLSSTVCEEFISLMGEKTKQVIAEEHKRAKYFSVIVDSTPDLAHVDQLTFVFRFVSADGRVVERFLGFEPIHSHTGVSLAESVIEMVRHLGLDLSNCRGQSYDNASNMAGKYSGLQAHLKKENPLIHYTPCAAHSLNLVGVNCVDNCCEEVNSFFELLQSLYRFCSASTHRWNTVFKDSKHNIKYTFKSLSTTRWNCRADSTKALKVNYRSIRDILAKISLDCDEKTQTKLEAAALVLKLDKLETVIMTMLWDRVLQRFKATSDQLQKSDMDLATALGLLRSLLSYVGDLREEFSELEESARAVSVTQNYQFDTQRVRKRKRFADESADDSEVAFNDSSQKFKVETYYIIIDRLYSCLSKRIEAYTHVCDLFGVLFERDCDDCDVRVRAAKLSSTYPTDLDSSLSDELIQFKHFVQHETSPVQLLQALDRHGLKTTFPNVYVALRLFLTLPVSNCEGERSFSVLKRVKNELRTTMSQTRLSALSLLAIEHELVSGLDFEDLIHQFAQSKSRKKLVYDAK</sequence>
<proteinExistence type="predicted"/>
<accession>A0A1A8FU91</accession>
<dbReference type="Pfam" id="PF14291">
    <property type="entry name" value="DUF4371"/>
    <property type="match status" value="1"/>
</dbReference>
<dbReference type="InterPro" id="IPR012337">
    <property type="entry name" value="RNaseH-like_sf"/>
</dbReference>
<dbReference type="PANTHER" id="PTHR45749:SF23">
    <property type="entry name" value="ZINC FINGER MYM-TYPE PROTEIN 1-LIKE"/>
    <property type="match status" value="1"/>
</dbReference>
<dbReference type="GO" id="GO:0046983">
    <property type="term" value="F:protein dimerization activity"/>
    <property type="evidence" value="ECO:0007669"/>
    <property type="project" value="InterPro"/>
</dbReference>
<organism evidence="4">
    <name type="scientific">Nothobranchius korthausae</name>
    <dbReference type="NCBI Taxonomy" id="1143690"/>
    <lineage>
        <taxon>Eukaryota</taxon>
        <taxon>Metazoa</taxon>
        <taxon>Chordata</taxon>
        <taxon>Craniata</taxon>
        <taxon>Vertebrata</taxon>
        <taxon>Euteleostomi</taxon>
        <taxon>Actinopterygii</taxon>
        <taxon>Neopterygii</taxon>
        <taxon>Teleostei</taxon>
        <taxon>Neoteleostei</taxon>
        <taxon>Acanthomorphata</taxon>
        <taxon>Ovalentaria</taxon>
        <taxon>Atherinomorphae</taxon>
        <taxon>Cyprinodontiformes</taxon>
        <taxon>Nothobranchiidae</taxon>
        <taxon>Nothobranchius</taxon>
    </lineage>
</organism>
<evidence type="ECO:0000259" key="3">
    <source>
        <dbReference type="Pfam" id="PF14291"/>
    </source>
</evidence>
<evidence type="ECO:0000313" key="4">
    <source>
        <dbReference type="EMBL" id="SBQ62965.1"/>
    </source>
</evidence>
<feature type="domain" description="DUF4371" evidence="3">
    <location>
        <begin position="208"/>
        <end position="440"/>
    </location>
</feature>
<evidence type="ECO:0000259" key="2">
    <source>
        <dbReference type="Pfam" id="PF05699"/>
    </source>
</evidence>